<feature type="region of interest" description="Disordered" evidence="1">
    <location>
        <begin position="69"/>
        <end position="90"/>
    </location>
</feature>
<sequence>MGQEEARHRMLQALRALDGMTVAGDPDRPADGKAAGSAPMVLDPLEEPLSDPAEAARADLFAEMVDRQRQATSESIDRLLSGVLRSHRRK</sequence>
<proteinExistence type="predicted"/>
<gene>
    <name evidence="2" type="ORF">SAMN05428998_104292</name>
</gene>
<reference evidence="2 3" key="1">
    <citation type="submission" date="2017-04" db="EMBL/GenBank/DDBJ databases">
        <authorList>
            <person name="Afonso C.L."/>
            <person name="Miller P.J."/>
            <person name="Scott M.A."/>
            <person name="Spackman E."/>
            <person name="Goraichik I."/>
            <person name="Dimitrov K.M."/>
            <person name="Suarez D.L."/>
            <person name="Swayne D.E."/>
        </authorList>
    </citation>
    <scope>NUCLEOTIDE SEQUENCE [LARGE SCALE GENOMIC DNA]</scope>
    <source>
        <strain evidence="2 3">USBA 355</strain>
    </source>
</reference>
<dbReference type="STRING" id="560819.SAMN05428998_104292"/>
<name>A0A1Y6BIY1_9PROT</name>
<protein>
    <submittedName>
        <fullName evidence="2">Uncharacterized protein</fullName>
    </submittedName>
</protein>
<accession>A0A1Y6BIY1</accession>
<evidence type="ECO:0000256" key="1">
    <source>
        <dbReference type="SAM" id="MobiDB-lite"/>
    </source>
</evidence>
<dbReference type="Proteomes" id="UP000192917">
    <property type="component" value="Unassembled WGS sequence"/>
</dbReference>
<organism evidence="2 3">
    <name type="scientific">Tistlia consotensis USBA 355</name>
    <dbReference type="NCBI Taxonomy" id="560819"/>
    <lineage>
        <taxon>Bacteria</taxon>
        <taxon>Pseudomonadati</taxon>
        <taxon>Pseudomonadota</taxon>
        <taxon>Alphaproteobacteria</taxon>
        <taxon>Rhodospirillales</taxon>
        <taxon>Rhodovibrionaceae</taxon>
        <taxon>Tistlia</taxon>
    </lineage>
</organism>
<keyword evidence="3" id="KW-1185">Reference proteome</keyword>
<evidence type="ECO:0000313" key="3">
    <source>
        <dbReference type="Proteomes" id="UP000192917"/>
    </source>
</evidence>
<evidence type="ECO:0000313" key="2">
    <source>
        <dbReference type="EMBL" id="SMF09991.1"/>
    </source>
</evidence>
<dbReference type="EMBL" id="FWZX01000004">
    <property type="protein sequence ID" value="SMF09991.1"/>
    <property type="molecule type" value="Genomic_DNA"/>
</dbReference>
<dbReference type="AlphaFoldDB" id="A0A1Y6BIY1"/>